<evidence type="ECO:0000313" key="3">
    <source>
        <dbReference type="EMBL" id="GAA0172595.1"/>
    </source>
</evidence>
<feature type="domain" description="Protein ENHANCED DISEASE RESISTANCE 2 C-terminal" evidence="2">
    <location>
        <begin position="240"/>
        <end position="481"/>
    </location>
</feature>
<sequence>MGGCVSSPARKLKAKVIYVQKRRKISRRRVSVISVAPMEQLTDIEGCPEDIDIDDFMLLDDQSYLSNSLRESDVSAIVFRPDQLLWNQNQSNGNGVSREEVWFDSQSVLASDSDSDDDFVSVLWEFFPSSGCEIGSIISDEHTSYESGSCLTTYKFKCEGMLEIKSTTMGEQEEMSSSKPRDKEPSFDSVSRATGISFTRTSDNIDRTDFCSSMKLLNCGPVAGSLITTSTEEKPIRGRWCPVAPSLFRLRGETYFRDSRKCLAPDFSPYVPIGIDQFICSRKINHIAQYLQLPSVEPHNEVPSLLIVNVQLPTYPASIFQLESDGESMSLVLYFQVSKDFDKQISQEFVDSLKKLIKDETETVTGFSGESVIAYRERLKFIVGVVNPEDLQLGSAEKKLLKAYNQKPVLSRPQHTFYEGPNYFEIDLDVHRFSYISRIGLDSFRDRLKDGILDLGLTIQAQKPEELPEKVMCCVRLNKLDFVNHGQIQRILAPS</sequence>
<evidence type="ECO:0000256" key="1">
    <source>
        <dbReference type="SAM" id="MobiDB-lite"/>
    </source>
</evidence>
<organism evidence="3 4">
    <name type="scientific">Lithospermum erythrorhizon</name>
    <name type="common">Purple gromwell</name>
    <name type="synonym">Lithospermum officinale var. erythrorhizon</name>
    <dbReference type="NCBI Taxonomy" id="34254"/>
    <lineage>
        <taxon>Eukaryota</taxon>
        <taxon>Viridiplantae</taxon>
        <taxon>Streptophyta</taxon>
        <taxon>Embryophyta</taxon>
        <taxon>Tracheophyta</taxon>
        <taxon>Spermatophyta</taxon>
        <taxon>Magnoliopsida</taxon>
        <taxon>eudicotyledons</taxon>
        <taxon>Gunneridae</taxon>
        <taxon>Pentapetalae</taxon>
        <taxon>asterids</taxon>
        <taxon>lamiids</taxon>
        <taxon>Boraginales</taxon>
        <taxon>Boraginaceae</taxon>
        <taxon>Boraginoideae</taxon>
        <taxon>Lithospermeae</taxon>
        <taxon>Lithospermum</taxon>
    </lineage>
</organism>
<gene>
    <name evidence="3" type="ORF">LIER_26392</name>
</gene>
<evidence type="ECO:0000259" key="2">
    <source>
        <dbReference type="Pfam" id="PF07059"/>
    </source>
</evidence>
<dbReference type="AlphaFoldDB" id="A0AAV3RBU6"/>
<keyword evidence="4" id="KW-1185">Reference proteome</keyword>
<dbReference type="Proteomes" id="UP001454036">
    <property type="component" value="Unassembled WGS sequence"/>
</dbReference>
<protein>
    <recommendedName>
        <fullName evidence="2">Protein ENHANCED DISEASE RESISTANCE 2 C-terminal domain-containing protein</fullName>
    </recommendedName>
</protein>
<dbReference type="PANTHER" id="PTHR31558:SF40">
    <property type="entry name" value="EXPRESSED PROTEIN"/>
    <property type="match status" value="1"/>
</dbReference>
<evidence type="ECO:0000313" key="4">
    <source>
        <dbReference type="Proteomes" id="UP001454036"/>
    </source>
</evidence>
<dbReference type="PANTHER" id="PTHR31558">
    <property type="entry name" value="CW14 PROTEIN"/>
    <property type="match status" value="1"/>
</dbReference>
<reference evidence="3 4" key="1">
    <citation type="submission" date="2024-01" db="EMBL/GenBank/DDBJ databases">
        <title>The complete chloroplast genome sequence of Lithospermum erythrorhizon: insights into the phylogenetic relationship among Boraginaceae species and the maternal lineages of purple gromwells.</title>
        <authorList>
            <person name="Okada T."/>
            <person name="Watanabe K."/>
        </authorList>
    </citation>
    <scope>NUCLEOTIDE SEQUENCE [LARGE SCALE GENOMIC DNA]</scope>
</reference>
<dbReference type="EMBL" id="BAABME010008199">
    <property type="protein sequence ID" value="GAA0172595.1"/>
    <property type="molecule type" value="Genomic_DNA"/>
</dbReference>
<comment type="caution">
    <text evidence="3">The sequence shown here is derived from an EMBL/GenBank/DDBJ whole genome shotgun (WGS) entry which is preliminary data.</text>
</comment>
<accession>A0AAV3RBU6</accession>
<dbReference type="Pfam" id="PF07059">
    <property type="entry name" value="EDR2_C"/>
    <property type="match status" value="1"/>
</dbReference>
<proteinExistence type="predicted"/>
<name>A0AAV3RBU6_LITER</name>
<feature type="region of interest" description="Disordered" evidence="1">
    <location>
        <begin position="168"/>
        <end position="189"/>
    </location>
</feature>
<feature type="compositionally biased region" description="Polar residues" evidence="1">
    <location>
        <begin position="168"/>
        <end position="178"/>
    </location>
</feature>
<dbReference type="InterPro" id="IPR009769">
    <property type="entry name" value="EDR2_C"/>
</dbReference>